<dbReference type="PhylomeDB" id="B3RWX7"/>
<dbReference type="Pfam" id="PF11819">
    <property type="entry name" value="CUPID"/>
    <property type="match status" value="1"/>
</dbReference>
<dbReference type="GeneID" id="6753876"/>
<dbReference type="InterPro" id="IPR018980">
    <property type="entry name" value="FERM_PH-like_C"/>
</dbReference>
<sequence length="607" mass="69062">MEQMPPQSVLRMTLSVRHYIDDVSLLHDGTTVIMFYMQVRQLISQGRLECTYDTLCRLAALVLQASRGNFTSEEIAIEQLKRTQFLPAIIYKTDPALSSLFMSIVQDIPTYGLHFFKMQNEAGRQIYVGVSLQGIGQFCYEDKEICQEFYAWKQLENLYFKDRKFTIEVKVARQNSDKNMLERREFNCYIITQVWYGYSASNTRRLWLEAINQHQFYLSRSKTKVPLTKNPKDMIEEITHTHCNLSQGSLTSLDIDQDDNTRSSFTKSNTCPNPAISLALDGVTKTSASRKEALVAKLQNKIDQLRQLCLKEKEITGVLPEGSPYSFECLEPLKNNDLESSLSLRQLEVTNRKKLRTTSGNNNIWNQACDAFHRKSVDKLISLEESLREFEKLNINGAMTYRHEDSNIEGGIFREQQVDTSYCNNGINGINEHYGISNHGRGGSDLALADVRSAPVAPKRFSSLSHTIKRQETEGRSRNKSLPNIFGQISEETSLLPEAPYRSPSVAYLNRKGFELDNGNHSRSHLSGSIGDLLGRQREHDNYPSNEFSERLVFSNTSSVPSQQDSYDESNISESGRSPGRDHLSVNNYGPRLPDFRKLHGTHASLV</sequence>
<feature type="compositionally biased region" description="Polar residues" evidence="5">
    <location>
        <begin position="555"/>
        <end position="576"/>
    </location>
</feature>
<dbReference type="SMART" id="SM01196">
    <property type="entry name" value="FERM_C"/>
    <property type="match status" value="1"/>
</dbReference>
<proteinExistence type="predicted"/>
<evidence type="ECO:0000256" key="3">
    <source>
        <dbReference type="ARBA" id="ARBA00023054"/>
    </source>
</evidence>
<feature type="region of interest" description="Disordered" evidence="5">
    <location>
        <begin position="555"/>
        <end position="607"/>
    </location>
</feature>
<gene>
    <name evidence="7" type="ORF">TRIADDRAFT_56920</name>
</gene>
<dbReference type="RefSeq" id="XP_002113099.1">
    <property type="nucleotide sequence ID" value="XM_002113063.1"/>
</dbReference>
<dbReference type="Pfam" id="PF09380">
    <property type="entry name" value="FERM_C"/>
    <property type="match status" value="1"/>
</dbReference>
<dbReference type="InterPro" id="IPR021774">
    <property type="entry name" value="CUPID"/>
</dbReference>
<dbReference type="FunCoup" id="B3RWX7">
    <property type="interactions" value="921"/>
</dbReference>
<keyword evidence="8" id="KW-1185">Reference proteome</keyword>
<dbReference type="InParanoid" id="B3RWX7"/>
<dbReference type="OrthoDB" id="10063592at2759"/>
<organism evidence="7 8">
    <name type="scientific">Trichoplax adhaerens</name>
    <name type="common">Trichoplax reptans</name>
    <dbReference type="NCBI Taxonomy" id="10228"/>
    <lineage>
        <taxon>Eukaryota</taxon>
        <taxon>Metazoa</taxon>
        <taxon>Placozoa</taxon>
        <taxon>Uniplacotomia</taxon>
        <taxon>Trichoplacea</taxon>
        <taxon>Trichoplacidae</taxon>
        <taxon>Trichoplax</taxon>
    </lineage>
</organism>
<dbReference type="AlphaFoldDB" id="B3RWX7"/>
<reference evidence="7 8" key="1">
    <citation type="journal article" date="2008" name="Nature">
        <title>The Trichoplax genome and the nature of placozoans.</title>
        <authorList>
            <person name="Srivastava M."/>
            <person name="Begovic E."/>
            <person name="Chapman J."/>
            <person name="Putnam N.H."/>
            <person name="Hellsten U."/>
            <person name="Kawashima T."/>
            <person name="Kuo A."/>
            <person name="Mitros T."/>
            <person name="Salamov A."/>
            <person name="Carpenter M.L."/>
            <person name="Signorovitch A.Y."/>
            <person name="Moreno M.A."/>
            <person name="Kamm K."/>
            <person name="Grimwood J."/>
            <person name="Schmutz J."/>
            <person name="Shapiro H."/>
            <person name="Grigoriev I.V."/>
            <person name="Buss L.W."/>
            <person name="Schierwater B."/>
            <person name="Dellaporta S.L."/>
            <person name="Rokhsar D.S."/>
        </authorList>
    </citation>
    <scope>NUCLEOTIDE SEQUENCE [LARGE SCALE GENOMIC DNA]</scope>
    <source>
        <strain evidence="7 8">Grell-BS-1999</strain>
    </source>
</reference>
<keyword evidence="3 4" id="KW-0175">Coiled coil</keyword>
<dbReference type="SUPFAM" id="SSF50729">
    <property type="entry name" value="PH domain-like"/>
    <property type="match status" value="1"/>
</dbReference>
<accession>B3RWX7</accession>
<feature type="domain" description="FERM" evidence="6">
    <location>
        <begin position="1"/>
        <end position="221"/>
    </location>
</feature>
<evidence type="ECO:0000313" key="7">
    <source>
        <dbReference type="EMBL" id="EDV25209.1"/>
    </source>
</evidence>
<dbReference type="eggNOG" id="KOG3529">
    <property type="taxonomic scope" value="Eukaryota"/>
</dbReference>
<evidence type="ECO:0000259" key="6">
    <source>
        <dbReference type="PROSITE" id="PS50057"/>
    </source>
</evidence>
<dbReference type="InterPro" id="IPR000299">
    <property type="entry name" value="FERM_domain"/>
</dbReference>
<dbReference type="InterPro" id="IPR047176">
    <property type="entry name" value="FRMD4A/B"/>
</dbReference>
<dbReference type="CTD" id="6753876"/>
<keyword evidence="2" id="KW-0963">Cytoplasm</keyword>
<dbReference type="Gene3D" id="2.30.29.30">
    <property type="entry name" value="Pleckstrin-homology domain (PH domain)/Phosphotyrosine-binding domain (PTB)"/>
    <property type="match status" value="1"/>
</dbReference>
<dbReference type="InterPro" id="IPR011993">
    <property type="entry name" value="PH-like_dom_sf"/>
</dbReference>
<dbReference type="InterPro" id="IPR035963">
    <property type="entry name" value="FERM_2"/>
</dbReference>
<dbReference type="EMBL" id="DS985245">
    <property type="protein sequence ID" value="EDV25209.1"/>
    <property type="molecule type" value="Genomic_DNA"/>
</dbReference>
<evidence type="ECO:0000256" key="4">
    <source>
        <dbReference type="SAM" id="Coils"/>
    </source>
</evidence>
<dbReference type="PANTHER" id="PTHR46079:SF2">
    <property type="entry name" value="FERM DOMAIN-CONTAINING PROTEIN"/>
    <property type="match status" value="1"/>
</dbReference>
<name>B3RWX7_TRIAD</name>
<dbReference type="CDD" id="cd13191">
    <property type="entry name" value="FERM_C_FRMD4A_FRMD4B"/>
    <property type="match status" value="1"/>
</dbReference>
<dbReference type="PANTHER" id="PTHR46079">
    <property type="entry name" value="FERM DOMAIN-CONTAINING PROTEIN 4"/>
    <property type="match status" value="1"/>
</dbReference>
<dbReference type="PROSITE" id="PS50057">
    <property type="entry name" value="FERM_3"/>
    <property type="match status" value="1"/>
</dbReference>
<evidence type="ECO:0000256" key="1">
    <source>
        <dbReference type="ARBA" id="ARBA00004496"/>
    </source>
</evidence>
<dbReference type="Gene3D" id="1.20.80.10">
    <property type="match status" value="1"/>
</dbReference>
<dbReference type="HOGENOM" id="CLU_450052_0_0_1"/>
<dbReference type="InterPro" id="IPR041785">
    <property type="entry name" value="FRMD4A/B_FERM_C"/>
</dbReference>
<dbReference type="KEGG" id="tad:TRIADDRAFT_56920"/>
<dbReference type="STRING" id="10228.B3RWX7"/>
<protein>
    <recommendedName>
        <fullName evidence="6">FERM domain-containing protein</fullName>
    </recommendedName>
</protein>
<evidence type="ECO:0000256" key="2">
    <source>
        <dbReference type="ARBA" id="ARBA00022490"/>
    </source>
</evidence>
<feature type="region of interest" description="Disordered" evidence="5">
    <location>
        <begin position="462"/>
        <end position="484"/>
    </location>
</feature>
<dbReference type="OMA" id="HEDSNIE"/>
<evidence type="ECO:0000256" key="5">
    <source>
        <dbReference type="SAM" id="MobiDB-lite"/>
    </source>
</evidence>
<dbReference type="InterPro" id="IPR019748">
    <property type="entry name" value="FERM_central"/>
</dbReference>
<feature type="coiled-coil region" evidence="4">
    <location>
        <begin position="288"/>
        <end position="315"/>
    </location>
</feature>
<dbReference type="GO" id="GO:0090162">
    <property type="term" value="P:establishment of epithelial cell polarity"/>
    <property type="evidence" value="ECO:0007669"/>
    <property type="project" value="InterPro"/>
</dbReference>
<dbReference type="SUPFAM" id="SSF47031">
    <property type="entry name" value="Second domain of FERM"/>
    <property type="match status" value="1"/>
</dbReference>
<evidence type="ECO:0000313" key="8">
    <source>
        <dbReference type="Proteomes" id="UP000009022"/>
    </source>
</evidence>
<dbReference type="CDD" id="cd14473">
    <property type="entry name" value="FERM_B-lobe"/>
    <property type="match status" value="1"/>
</dbReference>
<dbReference type="Pfam" id="PF00373">
    <property type="entry name" value="FERM_M"/>
    <property type="match status" value="1"/>
</dbReference>
<dbReference type="GO" id="GO:0005737">
    <property type="term" value="C:cytoplasm"/>
    <property type="evidence" value="ECO:0007669"/>
    <property type="project" value="UniProtKB-SubCell"/>
</dbReference>
<dbReference type="Proteomes" id="UP000009022">
    <property type="component" value="Unassembled WGS sequence"/>
</dbReference>
<dbReference type="InterPro" id="IPR014352">
    <property type="entry name" value="FERM/acyl-CoA-bd_prot_sf"/>
</dbReference>
<comment type="subcellular location">
    <subcellularLocation>
        <location evidence="1">Cytoplasm</location>
    </subcellularLocation>
</comment>